<keyword evidence="3" id="KW-1185">Reference proteome</keyword>
<dbReference type="PANTHER" id="PTHR35318">
    <property type="entry name" value="BNAA10G08410D PROTEIN"/>
    <property type="match status" value="1"/>
</dbReference>
<dbReference type="EMBL" id="EQ974241">
    <property type="protein sequence ID" value="EEF31465.1"/>
    <property type="molecule type" value="Genomic_DNA"/>
</dbReference>
<dbReference type="KEGG" id="rcu:8268543"/>
<dbReference type="eggNOG" id="ENOG502SDCK">
    <property type="taxonomic scope" value="Eukaryota"/>
</dbReference>
<organism evidence="2 3">
    <name type="scientific">Ricinus communis</name>
    <name type="common">Castor bean</name>
    <dbReference type="NCBI Taxonomy" id="3988"/>
    <lineage>
        <taxon>Eukaryota</taxon>
        <taxon>Viridiplantae</taxon>
        <taxon>Streptophyta</taxon>
        <taxon>Embryophyta</taxon>
        <taxon>Tracheophyta</taxon>
        <taxon>Spermatophyta</taxon>
        <taxon>Magnoliopsida</taxon>
        <taxon>eudicotyledons</taxon>
        <taxon>Gunneridae</taxon>
        <taxon>Pentapetalae</taxon>
        <taxon>rosids</taxon>
        <taxon>fabids</taxon>
        <taxon>Malpighiales</taxon>
        <taxon>Euphorbiaceae</taxon>
        <taxon>Acalyphoideae</taxon>
        <taxon>Acalypheae</taxon>
        <taxon>Ricinus</taxon>
    </lineage>
</organism>
<feature type="compositionally biased region" description="Basic and acidic residues" evidence="1">
    <location>
        <begin position="85"/>
        <end position="96"/>
    </location>
</feature>
<accession>B9SY47</accession>
<proteinExistence type="predicted"/>
<dbReference type="FunCoup" id="B9SY47">
    <property type="interactions" value="63"/>
</dbReference>
<protein>
    <submittedName>
        <fullName evidence="2">Uncharacterized protein</fullName>
    </submittedName>
</protein>
<feature type="compositionally biased region" description="Basic residues" evidence="1">
    <location>
        <begin position="53"/>
        <end position="62"/>
    </location>
</feature>
<sequence>MKFLLELVSCCGSCNSSHKDIAEESSDGSGSSSSRRSEETRSLMVQRATKTIVSRKKKKRGRVGTTSPTCSGPMVDWQPTLSSISEDKVPVTEERAVKRKGSTGRGGGRARSHDIAYDDRRNHFMAIPTFSPTPFMI</sequence>
<dbReference type="PANTHER" id="PTHR35318:SF2">
    <property type="entry name" value="OS08G0138900 PROTEIN"/>
    <property type="match status" value="1"/>
</dbReference>
<evidence type="ECO:0000256" key="1">
    <source>
        <dbReference type="SAM" id="MobiDB-lite"/>
    </source>
</evidence>
<feature type="region of interest" description="Disordered" evidence="1">
    <location>
        <begin position="15"/>
        <end position="113"/>
    </location>
</feature>
<dbReference type="AlphaFoldDB" id="B9SY47"/>
<dbReference type="InParanoid" id="B9SY47"/>
<evidence type="ECO:0000313" key="2">
    <source>
        <dbReference type="EMBL" id="EEF31465.1"/>
    </source>
</evidence>
<reference evidence="3" key="1">
    <citation type="journal article" date="2010" name="Nat. Biotechnol.">
        <title>Draft genome sequence of the oilseed species Ricinus communis.</title>
        <authorList>
            <person name="Chan A.P."/>
            <person name="Crabtree J."/>
            <person name="Zhao Q."/>
            <person name="Lorenzi H."/>
            <person name="Orvis J."/>
            <person name="Puiu D."/>
            <person name="Melake-Berhan A."/>
            <person name="Jones K.M."/>
            <person name="Redman J."/>
            <person name="Chen G."/>
            <person name="Cahoon E.B."/>
            <person name="Gedil M."/>
            <person name="Stanke M."/>
            <person name="Haas B.J."/>
            <person name="Wortman J.R."/>
            <person name="Fraser-Liggett C.M."/>
            <person name="Ravel J."/>
            <person name="Rabinowicz P.D."/>
        </authorList>
    </citation>
    <scope>NUCLEOTIDE SEQUENCE [LARGE SCALE GENOMIC DNA]</scope>
    <source>
        <strain evidence="3">cv. Hale</strain>
    </source>
</reference>
<dbReference type="Proteomes" id="UP000008311">
    <property type="component" value="Unassembled WGS sequence"/>
</dbReference>
<evidence type="ECO:0000313" key="3">
    <source>
        <dbReference type="Proteomes" id="UP000008311"/>
    </source>
</evidence>
<name>B9SY47_RICCO</name>
<gene>
    <name evidence="2" type="ORF">RCOM_0987040</name>
</gene>